<dbReference type="OrthoDB" id="5875007at2759"/>
<sequence length="126" mass="14856">MHGNLHLRYLKANLKNARPQQHEVYFQHDNAQPHIARTTKFGCTTLPQSPRSPDLVPSDDHLFSYLQRHFNGQDFKTRDDIKKALEHYPKAALMDFELYIRLIIKKKKSYAYVVKMKYELVPCGKI</sequence>
<dbReference type="STRING" id="51031.W2TTA0"/>
<evidence type="ECO:0000313" key="2">
    <source>
        <dbReference type="Proteomes" id="UP000053676"/>
    </source>
</evidence>
<gene>
    <name evidence="1" type="ORF">NECAME_06893</name>
</gene>
<name>W2TTA0_NECAM</name>
<evidence type="ECO:0008006" key="3">
    <source>
        <dbReference type="Google" id="ProtNLM"/>
    </source>
</evidence>
<dbReference type="InterPro" id="IPR052709">
    <property type="entry name" value="Transposase-MT_Hybrid"/>
</dbReference>
<keyword evidence="2" id="KW-1185">Reference proteome</keyword>
<accession>W2TTA0</accession>
<dbReference type="Gene3D" id="3.30.420.10">
    <property type="entry name" value="Ribonuclease H-like superfamily/Ribonuclease H"/>
    <property type="match status" value="1"/>
</dbReference>
<reference evidence="2" key="1">
    <citation type="journal article" date="2014" name="Nat. Genet.">
        <title>Genome of the human hookworm Necator americanus.</title>
        <authorList>
            <person name="Tang Y.T."/>
            <person name="Gao X."/>
            <person name="Rosa B.A."/>
            <person name="Abubucker S."/>
            <person name="Hallsworth-Pepin K."/>
            <person name="Martin J."/>
            <person name="Tyagi R."/>
            <person name="Heizer E."/>
            <person name="Zhang X."/>
            <person name="Bhonagiri-Palsikar V."/>
            <person name="Minx P."/>
            <person name="Warren W.C."/>
            <person name="Wang Q."/>
            <person name="Zhan B."/>
            <person name="Hotez P.J."/>
            <person name="Sternberg P.W."/>
            <person name="Dougall A."/>
            <person name="Gaze S.T."/>
            <person name="Mulvenna J."/>
            <person name="Sotillo J."/>
            <person name="Ranganathan S."/>
            <person name="Rabelo E.M."/>
            <person name="Wilson R.K."/>
            <person name="Felgner P.L."/>
            <person name="Bethony J."/>
            <person name="Hawdon J.M."/>
            <person name="Gasser R.B."/>
            <person name="Loukas A."/>
            <person name="Mitreva M."/>
        </authorList>
    </citation>
    <scope>NUCLEOTIDE SEQUENCE [LARGE SCALE GENOMIC DNA]</scope>
</reference>
<dbReference type="OMA" id="TRWIRSK"/>
<dbReference type="PANTHER" id="PTHR46060:SF1">
    <property type="entry name" value="MARINER MOS1 TRANSPOSASE-LIKE PROTEIN"/>
    <property type="match status" value="1"/>
</dbReference>
<protein>
    <recommendedName>
        <fullName evidence="3">Mos1 transposase HTH domain-containing protein</fullName>
    </recommendedName>
</protein>
<dbReference type="EMBL" id="KI657953">
    <property type="protein sequence ID" value="ETN84331.1"/>
    <property type="molecule type" value="Genomic_DNA"/>
</dbReference>
<dbReference type="Proteomes" id="UP000053676">
    <property type="component" value="Unassembled WGS sequence"/>
</dbReference>
<dbReference type="InterPro" id="IPR036397">
    <property type="entry name" value="RNaseH_sf"/>
</dbReference>
<dbReference type="KEGG" id="nai:NECAME_06893"/>
<dbReference type="GO" id="GO:0003676">
    <property type="term" value="F:nucleic acid binding"/>
    <property type="evidence" value="ECO:0007669"/>
    <property type="project" value="InterPro"/>
</dbReference>
<evidence type="ECO:0000313" key="1">
    <source>
        <dbReference type="EMBL" id="ETN84331.1"/>
    </source>
</evidence>
<dbReference type="AlphaFoldDB" id="W2TTA0"/>
<dbReference type="PANTHER" id="PTHR46060">
    <property type="entry name" value="MARINER MOS1 TRANSPOSASE-LIKE PROTEIN"/>
    <property type="match status" value="1"/>
</dbReference>
<organism evidence="1 2">
    <name type="scientific">Necator americanus</name>
    <name type="common">Human hookworm</name>
    <dbReference type="NCBI Taxonomy" id="51031"/>
    <lineage>
        <taxon>Eukaryota</taxon>
        <taxon>Metazoa</taxon>
        <taxon>Ecdysozoa</taxon>
        <taxon>Nematoda</taxon>
        <taxon>Chromadorea</taxon>
        <taxon>Rhabditida</taxon>
        <taxon>Rhabditina</taxon>
        <taxon>Rhabditomorpha</taxon>
        <taxon>Strongyloidea</taxon>
        <taxon>Ancylostomatidae</taxon>
        <taxon>Bunostominae</taxon>
        <taxon>Necator</taxon>
    </lineage>
</organism>
<proteinExistence type="predicted"/>